<keyword evidence="2" id="KW-1185">Reference proteome</keyword>
<gene>
    <name evidence="1" type="ORF">JAAARDRAFT_244544</name>
</gene>
<dbReference type="InParanoid" id="A0A067QFP5"/>
<evidence type="ECO:0000313" key="2">
    <source>
        <dbReference type="Proteomes" id="UP000027265"/>
    </source>
</evidence>
<dbReference type="AlphaFoldDB" id="A0A067QFP5"/>
<evidence type="ECO:0000313" key="1">
    <source>
        <dbReference type="EMBL" id="KDQ64970.1"/>
    </source>
</evidence>
<dbReference type="EMBL" id="KL197709">
    <property type="protein sequence ID" value="KDQ64970.1"/>
    <property type="molecule type" value="Genomic_DNA"/>
</dbReference>
<accession>A0A067QFP5</accession>
<name>A0A067QFP5_9AGAM</name>
<sequence>MAHGLAATGACCRAAVLNNMLTALRGTTPVPPHSQFRVRRSSVHSTSGCASSACNPSLGPTGVQSMSKQYFYKFLRCARGCAALITAGDGTKEILCEMECSLAVQHASFFSWSISSLARETLRRCFSSGSVSQMHPVLLTSSARCV</sequence>
<protein>
    <submittedName>
        <fullName evidence="1">Uncharacterized protein</fullName>
    </submittedName>
</protein>
<proteinExistence type="predicted"/>
<dbReference type="HOGENOM" id="CLU_1777741_0_0_1"/>
<dbReference type="Proteomes" id="UP000027265">
    <property type="component" value="Unassembled WGS sequence"/>
</dbReference>
<reference evidence="2" key="1">
    <citation type="journal article" date="2014" name="Proc. Natl. Acad. Sci. U.S.A.">
        <title>Extensive sampling of basidiomycete genomes demonstrates inadequacy of the white-rot/brown-rot paradigm for wood decay fungi.</title>
        <authorList>
            <person name="Riley R."/>
            <person name="Salamov A.A."/>
            <person name="Brown D.W."/>
            <person name="Nagy L.G."/>
            <person name="Floudas D."/>
            <person name="Held B.W."/>
            <person name="Levasseur A."/>
            <person name="Lombard V."/>
            <person name="Morin E."/>
            <person name="Otillar R."/>
            <person name="Lindquist E.A."/>
            <person name="Sun H."/>
            <person name="LaButti K.M."/>
            <person name="Schmutz J."/>
            <person name="Jabbour D."/>
            <person name="Luo H."/>
            <person name="Baker S.E."/>
            <person name="Pisabarro A.G."/>
            <person name="Walton J.D."/>
            <person name="Blanchette R.A."/>
            <person name="Henrissat B."/>
            <person name="Martin F."/>
            <person name="Cullen D."/>
            <person name="Hibbett D.S."/>
            <person name="Grigoriev I.V."/>
        </authorList>
    </citation>
    <scope>NUCLEOTIDE SEQUENCE [LARGE SCALE GENOMIC DNA]</scope>
    <source>
        <strain evidence="2">MUCL 33604</strain>
    </source>
</reference>
<organism evidence="1 2">
    <name type="scientific">Jaapia argillacea MUCL 33604</name>
    <dbReference type="NCBI Taxonomy" id="933084"/>
    <lineage>
        <taxon>Eukaryota</taxon>
        <taxon>Fungi</taxon>
        <taxon>Dikarya</taxon>
        <taxon>Basidiomycota</taxon>
        <taxon>Agaricomycotina</taxon>
        <taxon>Agaricomycetes</taxon>
        <taxon>Agaricomycetidae</taxon>
        <taxon>Jaapiales</taxon>
        <taxon>Jaapiaceae</taxon>
        <taxon>Jaapia</taxon>
    </lineage>
</organism>